<protein>
    <submittedName>
        <fullName evidence="1">Uncharacterized protein</fullName>
    </submittedName>
</protein>
<sequence length="75" mass="8213">MSQTYCYLLPEDQWNQLDDACRLVELCQSLLGGTSDDDTLQIGSADLQGLLAILSSRLELIRGLSARVLDPDNAT</sequence>
<dbReference type="AlphaFoldDB" id="A0A455WE75"/>
<gene>
    <name evidence="1" type="ORF">YBY_30060</name>
</gene>
<dbReference type="EMBL" id="AP019537">
    <property type="protein sequence ID" value="BBJ05157.1"/>
    <property type="molecule type" value="Genomic_DNA"/>
</dbReference>
<proteinExistence type="predicted"/>
<name>A0A455WE75_MARNT</name>
<organism evidence="1">
    <name type="scientific">Marinobacter nauticus</name>
    <name type="common">Marinobacter hydrocarbonoclasticus</name>
    <name type="synonym">Marinobacter aquaeolei</name>
    <dbReference type="NCBI Taxonomy" id="2743"/>
    <lineage>
        <taxon>Bacteria</taxon>
        <taxon>Pseudomonadati</taxon>
        <taxon>Pseudomonadota</taxon>
        <taxon>Gammaproteobacteria</taxon>
        <taxon>Pseudomonadales</taxon>
        <taxon>Marinobacteraceae</taxon>
        <taxon>Marinobacter</taxon>
    </lineage>
</organism>
<evidence type="ECO:0000313" key="1">
    <source>
        <dbReference type="EMBL" id="BBJ05157.1"/>
    </source>
</evidence>
<reference evidence="1" key="1">
    <citation type="submission" date="2019-03" db="EMBL/GenBank/DDBJ databases">
        <title>Whole genome analysis of nitrate-reducing bacteria Marinobacter hydrocarbonoclasticus YB03.</title>
        <authorList>
            <person name="Azam A.H."/>
            <person name="Yuk S.R."/>
            <person name="Kamarisima K."/>
            <person name="Miyanaga K."/>
            <person name="Tanji Y."/>
        </authorList>
    </citation>
    <scope>NUCLEOTIDE SEQUENCE</scope>
    <source>
        <strain evidence="1">YB03</strain>
    </source>
</reference>
<accession>A0A455WE75</accession>